<evidence type="ECO:0000313" key="2">
    <source>
        <dbReference type="Proteomes" id="UP000008782"/>
    </source>
</evidence>
<dbReference type="VEuPathDB" id="FungiDB:GLRG_02282"/>
<organism evidence="2">
    <name type="scientific">Colletotrichum graminicola (strain M1.001 / M2 / FGSC 10212)</name>
    <name type="common">Maize anthracnose fungus</name>
    <name type="synonym">Glomerella graminicola</name>
    <dbReference type="NCBI Taxonomy" id="645133"/>
    <lineage>
        <taxon>Eukaryota</taxon>
        <taxon>Fungi</taxon>
        <taxon>Dikarya</taxon>
        <taxon>Ascomycota</taxon>
        <taxon>Pezizomycotina</taxon>
        <taxon>Sordariomycetes</taxon>
        <taxon>Hypocreomycetidae</taxon>
        <taxon>Glomerellales</taxon>
        <taxon>Glomerellaceae</taxon>
        <taxon>Colletotrichum</taxon>
        <taxon>Colletotrichum graminicola species complex</taxon>
    </lineage>
</organism>
<keyword evidence="2" id="KW-1185">Reference proteome</keyword>
<dbReference type="RefSeq" id="XP_008091131.1">
    <property type="nucleotide sequence ID" value="XM_008092940.1"/>
</dbReference>
<reference evidence="2" key="1">
    <citation type="journal article" date="2012" name="Nat. Genet.">
        <title>Lifestyle transitions in plant pathogenic Colletotrichum fungi deciphered by genome and transcriptome analyses.</title>
        <authorList>
            <person name="O'Connell R.J."/>
            <person name="Thon M.R."/>
            <person name="Hacquard S."/>
            <person name="Amyotte S.G."/>
            <person name="Kleemann J."/>
            <person name="Torres M.F."/>
            <person name="Damm U."/>
            <person name="Buiate E.A."/>
            <person name="Epstein L."/>
            <person name="Alkan N."/>
            <person name="Altmueller J."/>
            <person name="Alvarado-Balderrama L."/>
            <person name="Bauser C.A."/>
            <person name="Becker C."/>
            <person name="Birren B.W."/>
            <person name="Chen Z."/>
            <person name="Choi J."/>
            <person name="Crouch J.A."/>
            <person name="Duvick J.P."/>
            <person name="Farman M.A."/>
            <person name="Gan P."/>
            <person name="Heiman D."/>
            <person name="Henrissat B."/>
            <person name="Howard R.J."/>
            <person name="Kabbage M."/>
            <person name="Koch C."/>
            <person name="Kracher B."/>
            <person name="Kubo Y."/>
            <person name="Law A.D."/>
            <person name="Lebrun M.-H."/>
            <person name="Lee Y.-H."/>
            <person name="Miyara I."/>
            <person name="Moore N."/>
            <person name="Neumann U."/>
            <person name="Nordstroem K."/>
            <person name="Panaccione D.G."/>
            <person name="Panstruga R."/>
            <person name="Place M."/>
            <person name="Proctor R.H."/>
            <person name="Prusky D."/>
            <person name="Rech G."/>
            <person name="Reinhardt R."/>
            <person name="Rollins J.A."/>
            <person name="Rounsley S."/>
            <person name="Schardl C.L."/>
            <person name="Schwartz D.C."/>
            <person name="Shenoy N."/>
            <person name="Shirasu K."/>
            <person name="Sikhakolli U.R."/>
            <person name="Stueber K."/>
            <person name="Sukno S.A."/>
            <person name="Sweigard J.A."/>
            <person name="Takano Y."/>
            <person name="Takahara H."/>
            <person name="Trail F."/>
            <person name="van der Does H.C."/>
            <person name="Voll L.M."/>
            <person name="Will I."/>
            <person name="Young S."/>
            <person name="Zeng Q."/>
            <person name="Zhang J."/>
            <person name="Zhou S."/>
            <person name="Dickman M.B."/>
            <person name="Schulze-Lefert P."/>
            <person name="Ver Loren van Themaat E."/>
            <person name="Ma L.-J."/>
            <person name="Vaillancourt L.J."/>
        </authorList>
    </citation>
    <scope>NUCLEOTIDE SEQUENCE [LARGE SCALE GENOMIC DNA]</scope>
    <source>
        <strain evidence="2">M1.001 / M2 / FGSC 10212</strain>
    </source>
</reference>
<dbReference type="Proteomes" id="UP000008782">
    <property type="component" value="Unassembled WGS sequence"/>
</dbReference>
<dbReference type="AlphaFoldDB" id="E3Q899"/>
<sequence>MERIHLDRCAGVGSCPSVLSGWTQQSSTSVVLLGYALQNMSISYGQPIFRGDTPWRQVGAFSDEFVAAVEGSGLVRSGGPVCSWFRLALVGETARDPC</sequence>
<dbReference type="EMBL" id="GG697336">
    <property type="protein sequence ID" value="EFQ27111.1"/>
    <property type="molecule type" value="Genomic_DNA"/>
</dbReference>
<proteinExistence type="predicted"/>
<evidence type="ECO:0000313" key="1">
    <source>
        <dbReference type="EMBL" id="EFQ27111.1"/>
    </source>
</evidence>
<name>E3Q899_COLGM</name>
<dbReference type="HOGENOM" id="CLU_2333504_0_0_1"/>
<gene>
    <name evidence="1" type="ORF">GLRG_02282</name>
</gene>
<protein>
    <submittedName>
        <fullName evidence="1">Uncharacterized protein</fullName>
    </submittedName>
</protein>
<dbReference type="GeneID" id="24407647"/>
<accession>E3Q899</accession>